<reference evidence="1" key="1">
    <citation type="submission" date="2021-01" db="EMBL/GenBank/DDBJ databases">
        <authorList>
            <person name="Corre E."/>
            <person name="Pelletier E."/>
            <person name="Niang G."/>
            <person name="Scheremetjew M."/>
            <person name="Finn R."/>
            <person name="Kale V."/>
            <person name="Holt S."/>
            <person name="Cochrane G."/>
            <person name="Meng A."/>
            <person name="Brown T."/>
            <person name="Cohen L."/>
        </authorList>
    </citation>
    <scope>NUCLEOTIDE SEQUENCE</scope>
    <source>
        <strain evidence="1">CCMP2222</strain>
    </source>
</reference>
<evidence type="ECO:0000313" key="1">
    <source>
        <dbReference type="EMBL" id="CAD9413388.1"/>
    </source>
</evidence>
<dbReference type="EMBL" id="HBGQ01030398">
    <property type="protein sequence ID" value="CAD9413388.1"/>
    <property type="molecule type" value="Transcribed_RNA"/>
</dbReference>
<sequence length="150" mass="16445">MVALGHHTCPTCRRDTQWKVPLDPKGYFHISNAMDLDGNPAIVSMHAEAEDLAMQEDPGAAPSPADTEIDSNPDVINEIRLRIRQRRQTLGIEMGEDCAAPPTPAPQGQLPRQRAFFENSFGQRIPVMFLSGTGPCSNPSCFACVERKGQ</sequence>
<accession>A0A7S2C2T0</accession>
<dbReference type="AlphaFoldDB" id="A0A7S2C2T0"/>
<organism evidence="1">
    <name type="scientific">Alexandrium andersonii</name>
    <dbReference type="NCBI Taxonomy" id="327968"/>
    <lineage>
        <taxon>Eukaryota</taxon>
        <taxon>Sar</taxon>
        <taxon>Alveolata</taxon>
        <taxon>Dinophyceae</taxon>
        <taxon>Gonyaulacales</taxon>
        <taxon>Pyrocystaceae</taxon>
        <taxon>Alexandrium</taxon>
    </lineage>
</organism>
<proteinExistence type="predicted"/>
<gene>
    <name evidence="1" type="ORF">AAND1436_LOCUS15007</name>
</gene>
<protein>
    <submittedName>
        <fullName evidence="1">Uncharacterized protein</fullName>
    </submittedName>
</protein>
<name>A0A7S2C2T0_9DINO</name>